<dbReference type="Gene3D" id="3.50.50.60">
    <property type="entry name" value="FAD/NAD(P)-binding domain"/>
    <property type="match status" value="1"/>
</dbReference>
<proteinExistence type="inferred from homology"/>
<dbReference type="SUPFAM" id="SSF51905">
    <property type="entry name" value="FAD/NAD(P)-binding domain"/>
    <property type="match status" value="1"/>
</dbReference>
<comment type="caution">
    <text evidence="7">The sequence shown here is derived from an EMBL/GenBank/DDBJ whole genome shotgun (WGS) entry which is preliminary data.</text>
</comment>
<feature type="binding site" evidence="3">
    <location>
        <position position="263"/>
    </location>
    <ligand>
        <name>FAD</name>
        <dbReference type="ChEBI" id="CHEBI:57692"/>
    </ligand>
</feature>
<feature type="signal peptide" evidence="5">
    <location>
        <begin position="1"/>
        <end position="20"/>
    </location>
</feature>
<keyword evidence="2 4" id="KW-0560">Oxidoreductase</keyword>
<evidence type="ECO:0000256" key="3">
    <source>
        <dbReference type="PIRSR" id="PIRSR601613-1"/>
    </source>
</evidence>
<dbReference type="EC" id="1.4.3.-" evidence="4"/>
<dbReference type="InterPro" id="IPR050281">
    <property type="entry name" value="Flavin_monoamine_oxidase"/>
</dbReference>
<dbReference type="PRINTS" id="PR00757">
    <property type="entry name" value="AMINEOXDASEF"/>
</dbReference>
<feature type="chain" id="PRO_5007841996" description="Amine oxidase" evidence="5">
    <location>
        <begin position="21"/>
        <end position="542"/>
    </location>
</feature>
<dbReference type="PANTHER" id="PTHR10742">
    <property type="entry name" value="FLAVIN MONOAMINE OXIDASE"/>
    <property type="match status" value="1"/>
</dbReference>
<dbReference type="AlphaFoldDB" id="A0A163BUV3"/>
<keyword evidence="5" id="KW-0732">Signal</keyword>
<dbReference type="GO" id="GO:0016491">
    <property type="term" value="F:oxidoreductase activity"/>
    <property type="evidence" value="ECO:0007669"/>
    <property type="project" value="UniProtKB-KW"/>
</dbReference>
<organism evidence="7 8">
    <name type="scientific">Didymella rabiei</name>
    <name type="common">Chickpea ascochyta blight fungus</name>
    <name type="synonym">Mycosphaerella rabiei</name>
    <dbReference type="NCBI Taxonomy" id="5454"/>
    <lineage>
        <taxon>Eukaryota</taxon>
        <taxon>Fungi</taxon>
        <taxon>Dikarya</taxon>
        <taxon>Ascomycota</taxon>
        <taxon>Pezizomycotina</taxon>
        <taxon>Dothideomycetes</taxon>
        <taxon>Pleosporomycetidae</taxon>
        <taxon>Pleosporales</taxon>
        <taxon>Pleosporineae</taxon>
        <taxon>Didymellaceae</taxon>
        <taxon>Ascochyta</taxon>
    </lineage>
</organism>
<comment type="similarity">
    <text evidence="4">Belongs to the flavin monoamine oxidase family.</text>
</comment>
<feature type="domain" description="Amine oxidase" evidence="6">
    <location>
        <begin position="46"/>
        <end position="481"/>
    </location>
</feature>
<evidence type="ECO:0000256" key="5">
    <source>
        <dbReference type="SAM" id="SignalP"/>
    </source>
</evidence>
<evidence type="ECO:0000256" key="4">
    <source>
        <dbReference type="RuleBase" id="RU362067"/>
    </source>
</evidence>
<dbReference type="EMBL" id="JYNV01000228">
    <property type="protein sequence ID" value="KZM22011.1"/>
    <property type="molecule type" value="Genomic_DNA"/>
</dbReference>
<dbReference type="InterPro" id="IPR001613">
    <property type="entry name" value="Flavin_amine_oxidase"/>
</dbReference>
<dbReference type="Pfam" id="PF01593">
    <property type="entry name" value="Amino_oxidase"/>
    <property type="match status" value="1"/>
</dbReference>
<keyword evidence="4" id="KW-0274">FAD</keyword>
<evidence type="ECO:0000259" key="6">
    <source>
        <dbReference type="Pfam" id="PF01593"/>
    </source>
</evidence>
<dbReference type="InterPro" id="IPR036188">
    <property type="entry name" value="FAD/NAD-bd_sf"/>
</dbReference>
<dbReference type="SUPFAM" id="SSF54373">
    <property type="entry name" value="FAD-linked reductases, C-terminal domain"/>
    <property type="match status" value="1"/>
</dbReference>
<keyword evidence="4" id="KW-0285">Flavoprotein</keyword>
<evidence type="ECO:0000256" key="1">
    <source>
        <dbReference type="ARBA" id="ARBA00001974"/>
    </source>
</evidence>
<gene>
    <name evidence="7" type="ORF">ST47_g6846</name>
</gene>
<keyword evidence="8" id="KW-1185">Reference proteome</keyword>
<evidence type="ECO:0000313" key="8">
    <source>
        <dbReference type="Proteomes" id="UP000076837"/>
    </source>
</evidence>
<accession>A0A163BUV3</accession>
<dbReference type="GO" id="GO:0006598">
    <property type="term" value="P:polyamine catabolic process"/>
    <property type="evidence" value="ECO:0007669"/>
    <property type="project" value="TreeGrafter"/>
</dbReference>
<reference evidence="7 8" key="1">
    <citation type="journal article" date="2016" name="Sci. Rep.">
        <title>Draft genome sequencing and secretome analysis of fungal phytopathogen Ascochyta rabiei provides insight into the necrotrophic effector repertoire.</title>
        <authorList>
            <person name="Verma S."/>
            <person name="Gazara R.K."/>
            <person name="Nizam S."/>
            <person name="Parween S."/>
            <person name="Chattopadhyay D."/>
            <person name="Verma P.K."/>
        </authorList>
    </citation>
    <scope>NUCLEOTIDE SEQUENCE [LARGE SCALE GENOMIC DNA]</scope>
    <source>
        <strain evidence="7 8">ArDII</strain>
    </source>
</reference>
<name>A0A163BUV3_DIDRA</name>
<dbReference type="InterPro" id="IPR002937">
    <property type="entry name" value="Amino_oxidase"/>
</dbReference>
<comment type="cofactor">
    <cofactor evidence="1 4">
        <name>FAD</name>
        <dbReference type="ChEBI" id="CHEBI:57692"/>
    </cofactor>
</comment>
<protein>
    <recommendedName>
        <fullName evidence="4">Amine oxidase</fullName>
        <ecNumber evidence="4">1.4.3.-</ecNumber>
    </recommendedName>
</protein>
<evidence type="ECO:0000313" key="7">
    <source>
        <dbReference type="EMBL" id="KZM22011.1"/>
    </source>
</evidence>
<dbReference type="Gene3D" id="3.90.660.10">
    <property type="match status" value="1"/>
</dbReference>
<dbReference type="Proteomes" id="UP000076837">
    <property type="component" value="Unassembled WGS sequence"/>
</dbReference>
<dbReference type="PANTHER" id="PTHR10742:SF313">
    <property type="entry name" value="AMINE OXIDASE"/>
    <property type="match status" value="1"/>
</dbReference>
<evidence type="ECO:0000256" key="2">
    <source>
        <dbReference type="ARBA" id="ARBA00023002"/>
    </source>
</evidence>
<sequence>MLFKRVSLLASAVWPASVFAAPAVGGGSHGNSTCRKTTVAVLGAGVAGITAAQALANQSITDFLIIEYNEQIGGRMRHTNFGSDSNGNPYLVELGANWISGTGTPDGPENPVWTFSKQSNLSSTFSNLSSIATYDETGAVDYMDILDEYDNSWSVFEQAAGRILTENLQDKSQRAGLSENGWKTQRDAKRKTVEWWMFDWDAAQTPEESSFVFATTAYNLTYYQFKDEDYFSIDQRGFNTWLKHEAAKFLQPNDRRLLFNTTVKGIEYSKSGVKINNEDGSCVEADYAICTFALGVLQEDVVEFTPKLPAWKESSIATFNMGTYTKIFLQFNETFWPTDKEFFLYAHPTTRGYYPQWQSLSMDGFFPGSNILMGTVVDEQSYRIEAQDDETTKAEVMEVLRQMFPDVDVPEPTAFMYPRWTSNPWTYGSYSNWPTGTTLEQHQNLRANVERLYFAGEHTSAEYFGFLHGAWFEGQEAGKRIAGMLAKECLNTDSGCGEYKSYEVLRGTTERSEYNDFNGMGADPFFVAEVADDSSVVTRRKR</sequence>
<dbReference type="STRING" id="5454.A0A163BUV3"/>